<keyword evidence="1" id="KW-0963">Cytoplasm</keyword>
<dbReference type="GO" id="GO:0046872">
    <property type="term" value="F:metal ion binding"/>
    <property type="evidence" value="ECO:0007669"/>
    <property type="project" value="UniProtKB-KW"/>
</dbReference>
<keyword evidence="4" id="KW-0378">Hydrolase</keyword>
<dbReference type="InterPro" id="IPR001130">
    <property type="entry name" value="TatD-like"/>
</dbReference>
<dbReference type="FunFam" id="3.20.20.140:FF:000018">
    <property type="entry name" value="3'-5' ssDNA/RNA exonuclease TatD"/>
    <property type="match status" value="1"/>
</dbReference>
<dbReference type="EMBL" id="FOMX01000023">
    <property type="protein sequence ID" value="SFE93772.1"/>
    <property type="molecule type" value="Genomic_DNA"/>
</dbReference>
<dbReference type="SUPFAM" id="SSF51556">
    <property type="entry name" value="Metallo-dependent hydrolases"/>
    <property type="match status" value="1"/>
</dbReference>
<accession>A0A1I2EL87</accession>
<name>A0A1I2EL87_9BACT</name>
<dbReference type="InterPro" id="IPR032466">
    <property type="entry name" value="Metal_Hydrolase"/>
</dbReference>
<dbReference type="STRING" id="54.SAMN02745121_06129"/>
<evidence type="ECO:0000256" key="4">
    <source>
        <dbReference type="ARBA" id="ARBA00022801"/>
    </source>
</evidence>
<dbReference type="InterPro" id="IPR018228">
    <property type="entry name" value="DNase_TatD-rel_CS"/>
</dbReference>
<keyword evidence="3" id="KW-0479">Metal-binding</keyword>
<evidence type="ECO:0000256" key="3">
    <source>
        <dbReference type="ARBA" id="ARBA00022723"/>
    </source>
</evidence>
<dbReference type="AlphaFoldDB" id="A0A1I2EL87"/>
<keyword evidence="5" id="KW-0269">Exonuclease</keyword>
<protein>
    <submittedName>
        <fullName evidence="7">TatD DNase family protein</fullName>
    </submittedName>
</protein>
<dbReference type="Proteomes" id="UP000199400">
    <property type="component" value="Unassembled WGS sequence"/>
</dbReference>
<dbReference type="PROSITE" id="PS01091">
    <property type="entry name" value="TATD_3"/>
    <property type="match status" value="1"/>
</dbReference>
<proteinExistence type="predicted"/>
<keyword evidence="2" id="KW-0540">Nuclease</keyword>
<dbReference type="Gene3D" id="3.20.20.140">
    <property type="entry name" value="Metal-dependent hydrolases"/>
    <property type="match status" value="1"/>
</dbReference>
<evidence type="ECO:0000256" key="5">
    <source>
        <dbReference type="ARBA" id="ARBA00022839"/>
    </source>
</evidence>
<dbReference type="GO" id="GO:0004527">
    <property type="term" value="F:exonuclease activity"/>
    <property type="evidence" value="ECO:0007669"/>
    <property type="project" value="UniProtKB-KW"/>
</dbReference>
<evidence type="ECO:0000313" key="7">
    <source>
        <dbReference type="EMBL" id="SFE93772.1"/>
    </source>
</evidence>
<dbReference type="PANTHER" id="PTHR10060:SF15">
    <property type="entry name" value="DEOXYRIBONUCLEASE TATDN1"/>
    <property type="match status" value="1"/>
</dbReference>
<evidence type="ECO:0000256" key="2">
    <source>
        <dbReference type="ARBA" id="ARBA00022722"/>
    </source>
</evidence>
<keyword evidence="8" id="KW-1185">Reference proteome</keyword>
<sequence>MSAEVTSQVPRAIGLLRSDHPQSRTSVQCVSGLAPRYSSKIDGSCALTRVAPPVPIARHGHLAALKALRVSWPPETGVPSAIIDIGVNLTHRSFASDLPAVLSRARAAGVAHMVVTGTSLSGSTRAVELATAHPGLLSATAGVHPHDAKHWEGDAPARLAKLAERPQVLAIGECGLDFDRDFSPRPVQERCFAAQLELAAMTGLPVFLHERSAHARFVEILAEHRSRLCDAVVHCFTGTKAELHRYLDMDCHIGITGWICDERRGLHLRELVRSIPASRLMIETDAPFLAPRDIKPTPKRNEPALLAHVAAAVAKARGETVEALAASSTATACAFFGLKLAAG</sequence>
<reference evidence="8" key="1">
    <citation type="submission" date="2016-10" db="EMBL/GenBank/DDBJ databases">
        <authorList>
            <person name="Varghese N."/>
            <person name="Submissions S."/>
        </authorList>
    </citation>
    <scope>NUCLEOTIDE SEQUENCE [LARGE SCALE GENOMIC DNA]</scope>
    <source>
        <strain evidence="8">ATCC 25963</strain>
    </source>
</reference>
<dbReference type="PANTHER" id="PTHR10060">
    <property type="entry name" value="TATD FAMILY DEOXYRIBONUCLEASE"/>
    <property type="match status" value="1"/>
</dbReference>
<dbReference type="Pfam" id="PF01026">
    <property type="entry name" value="TatD_DNase"/>
    <property type="match status" value="1"/>
</dbReference>
<dbReference type="CDD" id="cd01310">
    <property type="entry name" value="TatD_DNAse"/>
    <property type="match status" value="1"/>
</dbReference>
<dbReference type="OrthoDB" id="9810005at2"/>
<gene>
    <name evidence="7" type="ORF">SAMN02745121_06129</name>
</gene>
<evidence type="ECO:0000313" key="8">
    <source>
        <dbReference type="Proteomes" id="UP000199400"/>
    </source>
</evidence>
<keyword evidence="6" id="KW-0460">Magnesium</keyword>
<evidence type="ECO:0000256" key="6">
    <source>
        <dbReference type="ARBA" id="ARBA00022842"/>
    </source>
</evidence>
<organism evidence="7 8">
    <name type="scientific">Nannocystis exedens</name>
    <dbReference type="NCBI Taxonomy" id="54"/>
    <lineage>
        <taxon>Bacteria</taxon>
        <taxon>Pseudomonadati</taxon>
        <taxon>Myxococcota</taxon>
        <taxon>Polyangia</taxon>
        <taxon>Nannocystales</taxon>
        <taxon>Nannocystaceae</taxon>
        <taxon>Nannocystis</taxon>
    </lineage>
</organism>
<evidence type="ECO:0000256" key="1">
    <source>
        <dbReference type="ARBA" id="ARBA00022490"/>
    </source>
</evidence>
<dbReference type="InterPro" id="IPR050891">
    <property type="entry name" value="TatD-type_Hydrolase"/>
</dbReference>